<dbReference type="AlphaFoldDB" id="A0A2M4D411"/>
<proteinExistence type="predicted"/>
<evidence type="ECO:0000313" key="2">
    <source>
        <dbReference type="EMBL" id="MBW72293.1"/>
    </source>
</evidence>
<accession>A0A2M4D411</accession>
<feature type="signal peptide" evidence="1">
    <location>
        <begin position="1"/>
        <end position="17"/>
    </location>
</feature>
<evidence type="ECO:0000256" key="1">
    <source>
        <dbReference type="SAM" id="SignalP"/>
    </source>
</evidence>
<feature type="chain" id="PRO_5014967065" evidence="1">
    <location>
        <begin position="18"/>
        <end position="97"/>
    </location>
</feature>
<protein>
    <submittedName>
        <fullName evidence="2">Putative secreted protein</fullName>
    </submittedName>
</protein>
<organism evidence="2">
    <name type="scientific">Anopheles darlingi</name>
    <name type="common">Mosquito</name>
    <dbReference type="NCBI Taxonomy" id="43151"/>
    <lineage>
        <taxon>Eukaryota</taxon>
        <taxon>Metazoa</taxon>
        <taxon>Ecdysozoa</taxon>
        <taxon>Arthropoda</taxon>
        <taxon>Hexapoda</taxon>
        <taxon>Insecta</taxon>
        <taxon>Pterygota</taxon>
        <taxon>Neoptera</taxon>
        <taxon>Endopterygota</taxon>
        <taxon>Diptera</taxon>
        <taxon>Nematocera</taxon>
        <taxon>Culicoidea</taxon>
        <taxon>Culicidae</taxon>
        <taxon>Anophelinae</taxon>
        <taxon>Anopheles</taxon>
    </lineage>
</organism>
<reference evidence="2" key="1">
    <citation type="submission" date="2018-01" db="EMBL/GenBank/DDBJ databases">
        <title>An insight into the sialome of Amazonian anophelines.</title>
        <authorList>
            <person name="Ribeiro J.M."/>
            <person name="Scarpassa V."/>
            <person name="Calvo E."/>
        </authorList>
    </citation>
    <scope>NUCLEOTIDE SEQUENCE</scope>
</reference>
<sequence>MIVFFADDFSLFRFVYGFALPHCCPCWCGAVSCIGVRIYPDPAVSSSRCFLILVWEGTGQTRDHGCDTIYFRFPKHSSNSSLSVMLSSVSTGPISSS</sequence>
<dbReference type="EMBL" id="GGFL01008115">
    <property type="protein sequence ID" value="MBW72293.1"/>
    <property type="molecule type" value="Transcribed_RNA"/>
</dbReference>
<name>A0A2M4D411_ANODA</name>
<keyword evidence="1" id="KW-0732">Signal</keyword>